<gene>
    <name evidence="1" type="ORF">A3H68_02160</name>
</gene>
<evidence type="ECO:0000313" key="1">
    <source>
        <dbReference type="EMBL" id="OHA42046.1"/>
    </source>
</evidence>
<comment type="caution">
    <text evidence="1">The sequence shown here is derived from an EMBL/GenBank/DDBJ whole genome shotgun (WGS) entry which is preliminary data.</text>
</comment>
<protein>
    <submittedName>
        <fullName evidence="1">Uncharacterized protein</fullName>
    </submittedName>
</protein>
<sequence length="427" mass="50304">MDFFSIFIEPFNNDMFRQTIQVLESTWSVWLPIISGYIFLSLWLDYIRTDYIQKQGSVLLELRLPADVLNSPKGMEIFFTQIYQTGSATEIDTFWHGKIRPWWSLEYVSLEGEIHIYVWCQAKWKNLVEAQLYAQYHQIEIYEAKDPMSWVYHDPVGLPMWATYYKFTKDDVYPIKTYIDYGLDKEQEEEFKVDPLTALFEFLGSLRKGEWSWIQIVIQAHKEEKFKDARMFLRKDWKEAAEKEVRKIRETAAEYSAKEIANVQKRMGTKDARSPFPTVLLSKGQEQVITALERSIDKFPFEAVVRGMYVAKRESFQSVSINGLIGCVRQFSSNVLNGFKLGWFTDFDYPWEDWHRIRRNVAERSMLKSFKMRSVFHPPYKNFHVEPMILNTEELATMFHIPGRVAATPTLPRIPAKKVEAPPNIPT</sequence>
<evidence type="ECO:0000313" key="2">
    <source>
        <dbReference type="Proteomes" id="UP000176429"/>
    </source>
</evidence>
<dbReference type="Proteomes" id="UP000176429">
    <property type="component" value="Unassembled WGS sequence"/>
</dbReference>
<name>A0A1G2P127_9BACT</name>
<accession>A0A1G2P127</accession>
<reference evidence="1 2" key="1">
    <citation type="journal article" date="2016" name="Nat. Commun.">
        <title>Thousands of microbial genomes shed light on interconnected biogeochemical processes in an aquifer system.</title>
        <authorList>
            <person name="Anantharaman K."/>
            <person name="Brown C.T."/>
            <person name="Hug L.A."/>
            <person name="Sharon I."/>
            <person name="Castelle C.J."/>
            <person name="Probst A.J."/>
            <person name="Thomas B.C."/>
            <person name="Singh A."/>
            <person name="Wilkins M.J."/>
            <person name="Karaoz U."/>
            <person name="Brodie E.L."/>
            <person name="Williams K.H."/>
            <person name="Hubbard S.S."/>
            <person name="Banfield J.F."/>
        </authorList>
    </citation>
    <scope>NUCLEOTIDE SEQUENCE [LARGE SCALE GENOMIC DNA]</scope>
</reference>
<dbReference type="EMBL" id="MHSH01000013">
    <property type="protein sequence ID" value="OHA42046.1"/>
    <property type="molecule type" value="Genomic_DNA"/>
</dbReference>
<dbReference type="AlphaFoldDB" id="A0A1G2P127"/>
<proteinExistence type="predicted"/>
<organism evidence="1 2">
    <name type="scientific">Candidatus Taylorbacteria bacterium RIFCSPLOWO2_02_FULL_46_40</name>
    <dbReference type="NCBI Taxonomy" id="1802329"/>
    <lineage>
        <taxon>Bacteria</taxon>
        <taxon>Candidatus Tayloriibacteriota</taxon>
    </lineage>
</organism>